<name>A0AAD4CZX4_9FUNG</name>
<dbReference type="Proteomes" id="UP001194580">
    <property type="component" value="Unassembled WGS sequence"/>
</dbReference>
<feature type="non-terminal residue" evidence="1">
    <location>
        <position position="1"/>
    </location>
</feature>
<proteinExistence type="predicted"/>
<reference evidence="1" key="1">
    <citation type="journal article" date="2020" name="Fungal Divers.">
        <title>Resolving the Mortierellaceae phylogeny through synthesis of multi-gene phylogenetics and phylogenomics.</title>
        <authorList>
            <person name="Vandepol N."/>
            <person name="Liber J."/>
            <person name="Desiro A."/>
            <person name="Na H."/>
            <person name="Kennedy M."/>
            <person name="Barry K."/>
            <person name="Grigoriev I.V."/>
            <person name="Miller A.N."/>
            <person name="O'Donnell K."/>
            <person name="Stajich J.E."/>
            <person name="Bonito G."/>
        </authorList>
    </citation>
    <scope>NUCLEOTIDE SEQUENCE</scope>
    <source>
        <strain evidence="1">NRRL 28262</strain>
    </source>
</reference>
<accession>A0AAD4CZX4</accession>
<evidence type="ECO:0000313" key="1">
    <source>
        <dbReference type="EMBL" id="KAG0248718.1"/>
    </source>
</evidence>
<keyword evidence="2" id="KW-1185">Reference proteome</keyword>
<dbReference type="AlphaFoldDB" id="A0AAD4CZX4"/>
<gene>
    <name evidence="1" type="ORF">BGZ95_007887</name>
</gene>
<comment type="caution">
    <text evidence="1">The sequence shown here is derived from an EMBL/GenBank/DDBJ whole genome shotgun (WGS) entry which is preliminary data.</text>
</comment>
<sequence>HEETPGTILPDGQRWDCVFSCSVGSEHHHYHPDSHCFGHGLEEESLRHGQGDHRMDHVVVRTSRCIDPFQHAPNPDHTSWLASPYTTAFTSFHLV</sequence>
<dbReference type="EMBL" id="JAAAIL010003966">
    <property type="protein sequence ID" value="KAG0248718.1"/>
    <property type="molecule type" value="Genomic_DNA"/>
</dbReference>
<protein>
    <submittedName>
        <fullName evidence="1">Uncharacterized protein</fullName>
    </submittedName>
</protein>
<feature type="non-terminal residue" evidence="1">
    <location>
        <position position="95"/>
    </location>
</feature>
<evidence type="ECO:0000313" key="2">
    <source>
        <dbReference type="Proteomes" id="UP001194580"/>
    </source>
</evidence>
<organism evidence="1 2">
    <name type="scientific">Linnemannia exigua</name>
    <dbReference type="NCBI Taxonomy" id="604196"/>
    <lineage>
        <taxon>Eukaryota</taxon>
        <taxon>Fungi</taxon>
        <taxon>Fungi incertae sedis</taxon>
        <taxon>Mucoromycota</taxon>
        <taxon>Mortierellomycotina</taxon>
        <taxon>Mortierellomycetes</taxon>
        <taxon>Mortierellales</taxon>
        <taxon>Mortierellaceae</taxon>
        <taxon>Linnemannia</taxon>
    </lineage>
</organism>